<organism evidence="1 3">
    <name type="scientific">Nitzschia inconspicua</name>
    <dbReference type="NCBI Taxonomy" id="303405"/>
    <lineage>
        <taxon>Eukaryota</taxon>
        <taxon>Sar</taxon>
        <taxon>Stramenopiles</taxon>
        <taxon>Ochrophyta</taxon>
        <taxon>Bacillariophyta</taxon>
        <taxon>Bacillariophyceae</taxon>
        <taxon>Bacillariophycidae</taxon>
        <taxon>Bacillariales</taxon>
        <taxon>Bacillariaceae</taxon>
        <taxon>Nitzschia</taxon>
    </lineage>
</organism>
<reference evidence="1" key="2">
    <citation type="submission" date="2021-04" db="EMBL/GenBank/DDBJ databases">
        <authorList>
            <person name="Podell S."/>
        </authorList>
    </citation>
    <scope>NUCLEOTIDE SEQUENCE</scope>
    <source>
        <strain evidence="1">Hildebrandi</strain>
    </source>
</reference>
<reference evidence="1" key="1">
    <citation type="journal article" date="2021" name="Sci. Rep.">
        <title>Diploid genomic architecture of Nitzschia inconspicua, an elite biomass production diatom.</title>
        <authorList>
            <person name="Oliver A."/>
            <person name="Podell S."/>
            <person name="Pinowska A."/>
            <person name="Traller J.C."/>
            <person name="Smith S.R."/>
            <person name="McClure R."/>
            <person name="Beliaev A."/>
            <person name="Bohutskyi P."/>
            <person name="Hill E.A."/>
            <person name="Rabines A."/>
            <person name="Zheng H."/>
            <person name="Allen L.Z."/>
            <person name="Kuo A."/>
            <person name="Grigoriev I.V."/>
            <person name="Allen A.E."/>
            <person name="Hazlebeck D."/>
            <person name="Allen E.E."/>
        </authorList>
    </citation>
    <scope>NUCLEOTIDE SEQUENCE</scope>
    <source>
        <strain evidence="1">Hildebrandi</strain>
    </source>
</reference>
<dbReference type="AlphaFoldDB" id="A0A9K3P7X9"/>
<evidence type="ECO:0000313" key="2">
    <source>
        <dbReference type="EMBL" id="KAG7372415.1"/>
    </source>
</evidence>
<evidence type="ECO:0000313" key="3">
    <source>
        <dbReference type="Proteomes" id="UP000693970"/>
    </source>
</evidence>
<name>A0A9K3P7X9_9STRA</name>
<evidence type="ECO:0000313" key="1">
    <source>
        <dbReference type="EMBL" id="KAG7337467.1"/>
    </source>
</evidence>
<sequence length="146" mass="16082">MFRVSPVIDIDAYVARAATAFCHNVAFRRQQRGLVSVSPTISSLIRVRPLPQLTNRSFLSKNTNNLGINEGDSNIQTQRYHPLIRIGTLLQDQLDEHIGATIQNAGVAWLDKDWKGVTESLGQAATAFTDFTTTDTTTGSCDLHPL</sequence>
<dbReference type="EMBL" id="JAGRRH010000003">
    <property type="protein sequence ID" value="KAG7372415.1"/>
    <property type="molecule type" value="Genomic_DNA"/>
</dbReference>
<dbReference type="Proteomes" id="UP000693970">
    <property type="component" value="Unassembled WGS sequence"/>
</dbReference>
<comment type="caution">
    <text evidence="1">The sequence shown here is derived from an EMBL/GenBank/DDBJ whole genome shotgun (WGS) entry which is preliminary data.</text>
</comment>
<dbReference type="EMBL" id="JAGRRH010000083">
    <property type="protein sequence ID" value="KAG7337467.1"/>
    <property type="molecule type" value="Genomic_DNA"/>
</dbReference>
<proteinExistence type="predicted"/>
<accession>A0A9K3P7X9</accession>
<keyword evidence="3" id="KW-1185">Reference proteome</keyword>
<protein>
    <submittedName>
        <fullName evidence="1">Uncharacterized protein</fullName>
    </submittedName>
</protein>
<gene>
    <name evidence="2" type="ORF">IV203_018558</name>
    <name evidence="1" type="ORF">IV203_033405</name>
</gene>